<name>A0AA38MBN1_9CUCU</name>
<dbReference type="Pfam" id="PF00046">
    <property type="entry name" value="Homeodomain"/>
    <property type="match status" value="1"/>
</dbReference>
<evidence type="ECO:0000256" key="5">
    <source>
        <dbReference type="PROSITE-ProRule" id="PRU00108"/>
    </source>
</evidence>
<evidence type="ECO:0000256" key="6">
    <source>
        <dbReference type="RuleBase" id="RU000682"/>
    </source>
</evidence>
<keyword evidence="4 5" id="KW-0539">Nucleus</keyword>
<keyword evidence="3 5" id="KW-0371">Homeobox</keyword>
<evidence type="ECO:0000256" key="3">
    <source>
        <dbReference type="ARBA" id="ARBA00023155"/>
    </source>
</evidence>
<protein>
    <recommendedName>
        <fullName evidence="8">Homeobox domain-containing protein</fullName>
    </recommendedName>
</protein>
<evidence type="ECO:0000256" key="1">
    <source>
        <dbReference type="ARBA" id="ARBA00004123"/>
    </source>
</evidence>
<reference evidence="9" key="1">
    <citation type="journal article" date="2023" name="G3 (Bethesda)">
        <title>Whole genome assemblies of Zophobas morio and Tenebrio molitor.</title>
        <authorList>
            <person name="Kaur S."/>
            <person name="Stinson S.A."/>
            <person name="diCenzo G.C."/>
        </authorList>
    </citation>
    <scope>NUCLEOTIDE SEQUENCE</scope>
    <source>
        <strain evidence="9">QUZm001</strain>
    </source>
</reference>
<accession>A0AA38MBN1</accession>
<sequence length="198" mass="22369">MTAQKEINKSANDAASHNSDFSIEHILNRAGNSCSSSDTNLIVSESSTSASLSLDAYTWLNCTRYCPPKIPRTQKRCGPQKRQLGRHPRIPFTSHQLSVLEEKFQQSPYLSSEEVILLARRLQLADIRVKIWFQNRRARERREKMHHINRAGSEAVQSSTTPNSPRSSPVPQVLNFLPAQALLQSHLTECLLPVNNQI</sequence>
<dbReference type="CDD" id="cd00086">
    <property type="entry name" value="homeodomain"/>
    <property type="match status" value="1"/>
</dbReference>
<dbReference type="InterPro" id="IPR009057">
    <property type="entry name" value="Homeodomain-like_sf"/>
</dbReference>
<feature type="DNA-binding region" description="Homeobox" evidence="5">
    <location>
        <begin position="85"/>
        <end position="144"/>
    </location>
</feature>
<comment type="subcellular location">
    <subcellularLocation>
        <location evidence="1 5 6">Nucleus</location>
    </subcellularLocation>
</comment>
<evidence type="ECO:0000256" key="7">
    <source>
        <dbReference type="SAM" id="MobiDB-lite"/>
    </source>
</evidence>
<dbReference type="PROSITE" id="PS00027">
    <property type="entry name" value="HOMEOBOX_1"/>
    <property type="match status" value="1"/>
</dbReference>
<proteinExistence type="predicted"/>
<comment type="caution">
    <text evidence="9">The sequence shown here is derived from an EMBL/GenBank/DDBJ whole genome shotgun (WGS) entry which is preliminary data.</text>
</comment>
<dbReference type="PANTHER" id="PTHR24333">
    <property type="entry name" value="HOMEO BOX HB9 LIKE A-RELATED"/>
    <property type="match status" value="1"/>
</dbReference>
<dbReference type="SUPFAM" id="SSF46689">
    <property type="entry name" value="Homeodomain-like"/>
    <property type="match status" value="1"/>
</dbReference>
<feature type="domain" description="Homeobox" evidence="8">
    <location>
        <begin position="83"/>
        <end position="143"/>
    </location>
</feature>
<dbReference type="Proteomes" id="UP001168821">
    <property type="component" value="Unassembled WGS sequence"/>
</dbReference>
<dbReference type="GO" id="GO:0000981">
    <property type="term" value="F:DNA-binding transcription factor activity, RNA polymerase II-specific"/>
    <property type="evidence" value="ECO:0007669"/>
    <property type="project" value="InterPro"/>
</dbReference>
<dbReference type="InterPro" id="IPR017970">
    <property type="entry name" value="Homeobox_CS"/>
</dbReference>
<keyword evidence="10" id="KW-1185">Reference proteome</keyword>
<keyword evidence="2 5" id="KW-0238">DNA-binding</keyword>
<dbReference type="AlphaFoldDB" id="A0AA38MBN1"/>
<evidence type="ECO:0000313" key="10">
    <source>
        <dbReference type="Proteomes" id="UP001168821"/>
    </source>
</evidence>
<evidence type="ECO:0000259" key="8">
    <source>
        <dbReference type="PROSITE" id="PS50071"/>
    </source>
</evidence>
<evidence type="ECO:0000256" key="4">
    <source>
        <dbReference type="ARBA" id="ARBA00023242"/>
    </source>
</evidence>
<feature type="region of interest" description="Disordered" evidence="7">
    <location>
        <begin position="143"/>
        <end position="171"/>
    </location>
</feature>
<dbReference type="Gene3D" id="1.10.10.60">
    <property type="entry name" value="Homeodomain-like"/>
    <property type="match status" value="1"/>
</dbReference>
<gene>
    <name evidence="9" type="ORF">Zmor_021926</name>
</gene>
<dbReference type="EMBL" id="JALNTZ010000006">
    <property type="protein sequence ID" value="KAJ3650226.1"/>
    <property type="molecule type" value="Genomic_DNA"/>
</dbReference>
<evidence type="ECO:0000313" key="9">
    <source>
        <dbReference type="EMBL" id="KAJ3650226.1"/>
    </source>
</evidence>
<organism evidence="9 10">
    <name type="scientific">Zophobas morio</name>
    <dbReference type="NCBI Taxonomy" id="2755281"/>
    <lineage>
        <taxon>Eukaryota</taxon>
        <taxon>Metazoa</taxon>
        <taxon>Ecdysozoa</taxon>
        <taxon>Arthropoda</taxon>
        <taxon>Hexapoda</taxon>
        <taxon>Insecta</taxon>
        <taxon>Pterygota</taxon>
        <taxon>Neoptera</taxon>
        <taxon>Endopterygota</taxon>
        <taxon>Coleoptera</taxon>
        <taxon>Polyphaga</taxon>
        <taxon>Cucujiformia</taxon>
        <taxon>Tenebrionidae</taxon>
        <taxon>Zophobas</taxon>
    </lineage>
</organism>
<evidence type="ECO:0000256" key="2">
    <source>
        <dbReference type="ARBA" id="ARBA00023125"/>
    </source>
</evidence>
<dbReference type="PROSITE" id="PS50071">
    <property type="entry name" value="HOMEOBOX_2"/>
    <property type="match status" value="1"/>
</dbReference>
<dbReference type="SMART" id="SM00389">
    <property type="entry name" value="HOX"/>
    <property type="match status" value="1"/>
</dbReference>
<dbReference type="GO" id="GO:0003677">
    <property type="term" value="F:DNA binding"/>
    <property type="evidence" value="ECO:0007669"/>
    <property type="project" value="UniProtKB-UniRule"/>
</dbReference>
<dbReference type="InterPro" id="IPR050848">
    <property type="entry name" value="Homeobox_TF"/>
</dbReference>
<feature type="compositionally biased region" description="Low complexity" evidence="7">
    <location>
        <begin position="158"/>
        <end position="171"/>
    </location>
</feature>
<dbReference type="PANTHER" id="PTHR24333:SF5">
    <property type="entry name" value="VENT HOMEOBOX"/>
    <property type="match status" value="1"/>
</dbReference>
<dbReference type="GO" id="GO:0005634">
    <property type="term" value="C:nucleus"/>
    <property type="evidence" value="ECO:0007669"/>
    <property type="project" value="UniProtKB-SubCell"/>
</dbReference>
<dbReference type="InterPro" id="IPR001356">
    <property type="entry name" value="HD"/>
</dbReference>